<dbReference type="EMBL" id="CAAALY010114447">
    <property type="protein sequence ID" value="VEL30678.1"/>
    <property type="molecule type" value="Genomic_DNA"/>
</dbReference>
<protein>
    <submittedName>
        <fullName evidence="1">Uncharacterized protein</fullName>
    </submittedName>
</protein>
<gene>
    <name evidence="1" type="ORF">PXEA_LOCUS24118</name>
</gene>
<accession>A0A3S5BMM9</accession>
<organism evidence="1 2">
    <name type="scientific">Protopolystoma xenopodis</name>
    <dbReference type="NCBI Taxonomy" id="117903"/>
    <lineage>
        <taxon>Eukaryota</taxon>
        <taxon>Metazoa</taxon>
        <taxon>Spiralia</taxon>
        <taxon>Lophotrochozoa</taxon>
        <taxon>Platyhelminthes</taxon>
        <taxon>Monogenea</taxon>
        <taxon>Polyopisthocotylea</taxon>
        <taxon>Polystomatidea</taxon>
        <taxon>Polystomatidae</taxon>
        <taxon>Protopolystoma</taxon>
    </lineage>
</organism>
<reference evidence="1" key="1">
    <citation type="submission" date="2018-11" db="EMBL/GenBank/DDBJ databases">
        <authorList>
            <consortium name="Pathogen Informatics"/>
        </authorList>
    </citation>
    <scope>NUCLEOTIDE SEQUENCE</scope>
</reference>
<evidence type="ECO:0000313" key="1">
    <source>
        <dbReference type="EMBL" id="VEL30678.1"/>
    </source>
</evidence>
<name>A0A3S5BMM9_9PLAT</name>
<dbReference type="AlphaFoldDB" id="A0A3S5BMM9"/>
<dbReference type="Proteomes" id="UP000784294">
    <property type="component" value="Unassembled WGS sequence"/>
</dbReference>
<comment type="caution">
    <text evidence="1">The sequence shown here is derived from an EMBL/GenBank/DDBJ whole genome shotgun (WGS) entry which is preliminary data.</text>
</comment>
<keyword evidence="2" id="KW-1185">Reference proteome</keyword>
<sequence length="97" mass="10835">MVNRAPIFSTKSQRLVGAPHLRPTGPWPSTHLYLPMPGTNLSWATLKAKVTSKTESKRINIIDGRKCLPLGPRWSDEGYPDFSMTQMNSLADLNKVI</sequence>
<evidence type="ECO:0000313" key="2">
    <source>
        <dbReference type="Proteomes" id="UP000784294"/>
    </source>
</evidence>
<proteinExistence type="predicted"/>